<proteinExistence type="predicted"/>
<reference evidence="1" key="1">
    <citation type="submission" date="2021-02" db="EMBL/GenBank/DDBJ databases">
        <authorList>
            <consortium name="DOE Joint Genome Institute"/>
            <person name="Ahrendt S."/>
            <person name="Looney B.P."/>
            <person name="Miyauchi S."/>
            <person name="Morin E."/>
            <person name="Drula E."/>
            <person name="Courty P.E."/>
            <person name="Chicoki N."/>
            <person name="Fauchery L."/>
            <person name="Kohler A."/>
            <person name="Kuo A."/>
            <person name="Labutti K."/>
            <person name="Pangilinan J."/>
            <person name="Lipzen A."/>
            <person name="Riley R."/>
            <person name="Andreopoulos W."/>
            <person name="He G."/>
            <person name="Johnson J."/>
            <person name="Barry K.W."/>
            <person name="Grigoriev I.V."/>
            <person name="Nagy L."/>
            <person name="Hibbett D."/>
            <person name="Henrissat B."/>
            <person name="Matheny P.B."/>
            <person name="Labbe J."/>
            <person name="Martin F."/>
        </authorList>
    </citation>
    <scope>NUCLEOTIDE SEQUENCE</scope>
    <source>
        <strain evidence="1">EC-137</strain>
    </source>
</reference>
<sequence>MSTTILFTGATGYIGGAILERLLDDRSLTITALVRNVDKAKKLNGLGVATIIGSLDDADMLTTAASDADVVYHNADSDHLGAIKAILKGLKQRHEKTGKLPIFIHTSGTATVSEQAGGMRGSDKLFPDDDPQWLQEVIPPTAMHRNVELEILAADAEGYLKSYIVLPSLIYGTLTGRLADLGISNKHSIAVPLLVKVGVARGQGGMAGEGRNTWPHVEIHEVADLYDIIFRGALAGVAPHGREGYYFAENGDVSFGEVARAYTKTLYNLGKSKTPEPTPFTDEEAQGDFGFLIAVLGSNCRARSVIAKKLGWKPVKTTEDMLNSVSETTEAVVKSL</sequence>
<evidence type="ECO:0000313" key="2">
    <source>
        <dbReference type="Proteomes" id="UP000814128"/>
    </source>
</evidence>
<gene>
    <name evidence="1" type="ORF">K488DRAFT_77987</name>
</gene>
<comment type="caution">
    <text evidence="1">The sequence shown here is derived from an EMBL/GenBank/DDBJ whole genome shotgun (WGS) entry which is preliminary data.</text>
</comment>
<organism evidence="1 2">
    <name type="scientific">Vararia minispora EC-137</name>
    <dbReference type="NCBI Taxonomy" id="1314806"/>
    <lineage>
        <taxon>Eukaryota</taxon>
        <taxon>Fungi</taxon>
        <taxon>Dikarya</taxon>
        <taxon>Basidiomycota</taxon>
        <taxon>Agaricomycotina</taxon>
        <taxon>Agaricomycetes</taxon>
        <taxon>Russulales</taxon>
        <taxon>Lachnocladiaceae</taxon>
        <taxon>Vararia</taxon>
    </lineage>
</organism>
<reference evidence="1" key="2">
    <citation type="journal article" date="2022" name="New Phytol.">
        <title>Evolutionary transition to the ectomycorrhizal habit in the genomes of a hyperdiverse lineage of mushroom-forming fungi.</title>
        <authorList>
            <person name="Looney B."/>
            <person name="Miyauchi S."/>
            <person name="Morin E."/>
            <person name="Drula E."/>
            <person name="Courty P.E."/>
            <person name="Kohler A."/>
            <person name="Kuo A."/>
            <person name="LaButti K."/>
            <person name="Pangilinan J."/>
            <person name="Lipzen A."/>
            <person name="Riley R."/>
            <person name="Andreopoulos W."/>
            <person name="He G."/>
            <person name="Johnson J."/>
            <person name="Nolan M."/>
            <person name="Tritt A."/>
            <person name="Barry K.W."/>
            <person name="Grigoriev I.V."/>
            <person name="Nagy L.G."/>
            <person name="Hibbett D."/>
            <person name="Henrissat B."/>
            <person name="Matheny P.B."/>
            <person name="Labbe J."/>
            <person name="Martin F.M."/>
        </authorList>
    </citation>
    <scope>NUCLEOTIDE SEQUENCE</scope>
    <source>
        <strain evidence="1">EC-137</strain>
    </source>
</reference>
<evidence type="ECO:0000313" key="1">
    <source>
        <dbReference type="EMBL" id="KAI0033233.1"/>
    </source>
</evidence>
<accession>A0ACB8QP18</accession>
<dbReference type="Proteomes" id="UP000814128">
    <property type="component" value="Unassembled WGS sequence"/>
</dbReference>
<protein>
    <submittedName>
        <fullName evidence="1">NAD(P)-binding protein</fullName>
    </submittedName>
</protein>
<dbReference type="EMBL" id="MU273524">
    <property type="protein sequence ID" value="KAI0033233.1"/>
    <property type="molecule type" value="Genomic_DNA"/>
</dbReference>
<name>A0ACB8QP18_9AGAM</name>
<keyword evidence="2" id="KW-1185">Reference proteome</keyword>